<accession>A0A8J7G269</accession>
<dbReference type="SMART" id="SM00116">
    <property type="entry name" value="CBS"/>
    <property type="match status" value="2"/>
</dbReference>
<dbReference type="InterPro" id="IPR000014">
    <property type="entry name" value="PAS"/>
</dbReference>
<feature type="domain" description="Sigma-54 factor interaction" evidence="8">
    <location>
        <begin position="386"/>
        <end position="614"/>
    </location>
</feature>
<dbReference type="SUPFAM" id="SSF46689">
    <property type="entry name" value="Homeodomain-like"/>
    <property type="match status" value="1"/>
</dbReference>
<dbReference type="GO" id="GO:0005524">
    <property type="term" value="F:ATP binding"/>
    <property type="evidence" value="ECO:0007669"/>
    <property type="project" value="UniProtKB-KW"/>
</dbReference>
<feature type="domain" description="PAS" evidence="9">
    <location>
        <begin position="128"/>
        <end position="165"/>
    </location>
</feature>
<dbReference type="SUPFAM" id="SSF52540">
    <property type="entry name" value="P-loop containing nucleoside triphosphate hydrolases"/>
    <property type="match status" value="1"/>
</dbReference>
<comment type="caution">
    <text evidence="11">The sequence shown here is derived from an EMBL/GenBank/DDBJ whole genome shotgun (WGS) entry which is preliminary data.</text>
</comment>
<dbReference type="PROSITE" id="PS00688">
    <property type="entry name" value="SIGMA54_INTERACT_3"/>
    <property type="match status" value="1"/>
</dbReference>
<evidence type="ECO:0000313" key="11">
    <source>
        <dbReference type="EMBL" id="MBF4500327.1"/>
    </source>
</evidence>
<feature type="domain" description="PAS" evidence="9">
    <location>
        <begin position="246"/>
        <end position="299"/>
    </location>
</feature>
<dbReference type="Pfam" id="PF25601">
    <property type="entry name" value="AAA_lid_14"/>
    <property type="match status" value="1"/>
</dbReference>
<reference evidence="11" key="1">
    <citation type="submission" date="2020-11" db="EMBL/GenBank/DDBJ databases">
        <title>Multidrug resistant novel bacterium Savagea serpentis sp. nov., isolated from the scats of a vine snake (Ahaetulla nasuta).</title>
        <authorList>
            <person name="Venkata Ramana V."/>
            <person name="Vikas Patil S."/>
            <person name="Yogita Lugani V."/>
        </authorList>
    </citation>
    <scope>NUCLEOTIDE SEQUENCE</scope>
    <source>
        <strain evidence="11">SN6</strain>
    </source>
</reference>
<evidence type="ECO:0000259" key="8">
    <source>
        <dbReference type="PROSITE" id="PS50045"/>
    </source>
</evidence>
<evidence type="ECO:0000313" key="12">
    <source>
        <dbReference type="Proteomes" id="UP000622653"/>
    </source>
</evidence>
<dbReference type="GO" id="GO:0043565">
    <property type="term" value="F:sequence-specific DNA binding"/>
    <property type="evidence" value="ECO:0007669"/>
    <property type="project" value="InterPro"/>
</dbReference>
<dbReference type="CDD" id="cd02205">
    <property type="entry name" value="CBS_pair_SF"/>
    <property type="match status" value="1"/>
</dbReference>
<dbReference type="InterPro" id="IPR025944">
    <property type="entry name" value="Sigma_54_int_dom_CS"/>
</dbReference>
<dbReference type="Gene3D" id="1.10.10.60">
    <property type="entry name" value="Homeodomain-like"/>
    <property type="match status" value="1"/>
</dbReference>
<evidence type="ECO:0000256" key="1">
    <source>
        <dbReference type="ARBA" id="ARBA00022741"/>
    </source>
</evidence>
<dbReference type="GO" id="GO:0006355">
    <property type="term" value="P:regulation of DNA-templated transcription"/>
    <property type="evidence" value="ECO:0007669"/>
    <property type="project" value="InterPro"/>
</dbReference>
<feature type="coiled-coil region" evidence="7">
    <location>
        <begin position="352"/>
        <end position="379"/>
    </location>
</feature>
<dbReference type="Proteomes" id="UP000622653">
    <property type="component" value="Unassembled WGS sequence"/>
</dbReference>
<dbReference type="PROSITE" id="PS50045">
    <property type="entry name" value="SIGMA54_INTERACT_4"/>
    <property type="match status" value="1"/>
</dbReference>
<dbReference type="PRINTS" id="PR01590">
    <property type="entry name" value="HTHFIS"/>
</dbReference>
<keyword evidence="4" id="KW-0238">DNA-binding</keyword>
<feature type="domain" description="CBS" evidence="10">
    <location>
        <begin position="7"/>
        <end position="65"/>
    </location>
</feature>
<dbReference type="Gene3D" id="3.10.580.10">
    <property type="entry name" value="CBS-domain"/>
    <property type="match status" value="1"/>
</dbReference>
<dbReference type="Gene3D" id="3.30.450.20">
    <property type="entry name" value="PAS domain"/>
    <property type="match status" value="2"/>
</dbReference>
<keyword evidence="7" id="KW-0175">Coiled coil</keyword>
<evidence type="ECO:0000259" key="10">
    <source>
        <dbReference type="PROSITE" id="PS51371"/>
    </source>
</evidence>
<dbReference type="Pfam" id="PF02954">
    <property type="entry name" value="HTH_8"/>
    <property type="match status" value="1"/>
</dbReference>
<dbReference type="Gene3D" id="1.10.8.60">
    <property type="match status" value="1"/>
</dbReference>
<dbReference type="CDD" id="cd00130">
    <property type="entry name" value="PAS"/>
    <property type="match status" value="1"/>
</dbReference>
<gene>
    <name evidence="11" type="ORF">IRY55_03035</name>
</gene>
<dbReference type="InterPro" id="IPR046342">
    <property type="entry name" value="CBS_dom_sf"/>
</dbReference>
<dbReference type="InterPro" id="IPR035965">
    <property type="entry name" value="PAS-like_dom_sf"/>
</dbReference>
<dbReference type="SUPFAM" id="SSF55785">
    <property type="entry name" value="PYP-like sensor domain (PAS domain)"/>
    <property type="match status" value="2"/>
</dbReference>
<dbReference type="InterPro" id="IPR058031">
    <property type="entry name" value="AAA_lid_NorR"/>
</dbReference>
<feature type="domain" description="CBS" evidence="10">
    <location>
        <begin position="71"/>
        <end position="127"/>
    </location>
</feature>
<dbReference type="Pfam" id="PF00571">
    <property type="entry name" value="CBS"/>
    <property type="match status" value="2"/>
</dbReference>
<keyword evidence="2" id="KW-0067">ATP-binding</keyword>
<dbReference type="InterPro" id="IPR003593">
    <property type="entry name" value="AAA+_ATPase"/>
</dbReference>
<dbReference type="Pfam" id="PF13426">
    <property type="entry name" value="PAS_9"/>
    <property type="match status" value="1"/>
</dbReference>
<proteinExistence type="predicted"/>
<evidence type="ECO:0000256" key="2">
    <source>
        <dbReference type="ARBA" id="ARBA00022840"/>
    </source>
</evidence>
<organism evidence="11 12">
    <name type="scientific">Savagea serpentis</name>
    <dbReference type="NCBI Taxonomy" id="2785297"/>
    <lineage>
        <taxon>Bacteria</taxon>
        <taxon>Bacillati</taxon>
        <taxon>Bacillota</taxon>
        <taxon>Bacilli</taxon>
        <taxon>Bacillales</taxon>
        <taxon>Caryophanaceae</taxon>
        <taxon>Savagea</taxon>
    </lineage>
</organism>
<evidence type="ECO:0000256" key="3">
    <source>
        <dbReference type="ARBA" id="ARBA00023015"/>
    </source>
</evidence>
<evidence type="ECO:0000259" key="9">
    <source>
        <dbReference type="PROSITE" id="PS50112"/>
    </source>
</evidence>
<dbReference type="InterPro" id="IPR002197">
    <property type="entry name" value="HTH_Fis"/>
</dbReference>
<dbReference type="SUPFAM" id="SSF54631">
    <property type="entry name" value="CBS-domain pair"/>
    <property type="match status" value="1"/>
</dbReference>
<keyword evidence="12" id="KW-1185">Reference proteome</keyword>
<dbReference type="PANTHER" id="PTHR32071">
    <property type="entry name" value="TRANSCRIPTIONAL REGULATORY PROTEIN"/>
    <property type="match status" value="1"/>
</dbReference>
<dbReference type="Gene3D" id="3.40.50.300">
    <property type="entry name" value="P-loop containing nucleotide triphosphate hydrolases"/>
    <property type="match status" value="1"/>
</dbReference>
<dbReference type="Pfam" id="PF00158">
    <property type="entry name" value="Sigma54_activat"/>
    <property type="match status" value="1"/>
</dbReference>
<keyword evidence="3" id="KW-0805">Transcription regulation</keyword>
<dbReference type="PROSITE" id="PS00676">
    <property type="entry name" value="SIGMA54_INTERACT_2"/>
    <property type="match status" value="1"/>
</dbReference>
<evidence type="ECO:0000256" key="4">
    <source>
        <dbReference type="ARBA" id="ARBA00023125"/>
    </source>
</evidence>
<keyword evidence="6" id="KW-0129">CBS domain</keyword>
<evidence type="ECO:0000256" key="6">
    <source>
        <dbReference type="PROSITE-ProRule" id="PRU00703"/>
    </source>
</evidence>
<dbReference type="PROSITE" id="PS51371">
    <property type="entry name" value="CBS"/>
    <property type="match status" value="2"/>
</dbReference>
<dbReference type="InterPro" id="IPR027417">
    <property type="entry name" value="P-loop_NTPase"/>
</dbReference>
<evidence type="ECO:0000256" key="7">
    <source>
        <dbReference type="SAM" id="Coils"/>
    </source>
</evidence>
<dbReference type="PROSITE" id="PS00675">
    <property type="entry name" value="SIGMA54_INTERACT_1"/>
    <property type="match status" value="1"/>
</dbReference>
<keyword evidence="1" id="KW-0547">Nucleotide-binding</keyword>
<dbReference type="SMART" id="SM00382">
    <property type="entry name" value="AAA"/>
    <property type="match status" value="1"/>
</dbReference>
<dbReference type="InterPro" id="IPR025943">
    <property type="entry name" value="Sigma_54_int_dom_ATP-bd_2"/>
</dbReference>
<dbReference type="InterPro" id="IPR009057">
    <property type="entry name" value="Homeodomain-like_sf"/>
</dbReference>
<dbReference type="RefSeq" id="WP_194561774.1">
    <property type="nucleotide sequence ID" value="NZ_JADKPV010000001.1"/>
</dbReference>
<dbReference type="InterPro" id="IPR002078">
    <property type="entry name" value="Sigma_54_int"/>
</dbReference>
<dbReference type="AlphaFoldDB" id="A0A8J7G269"/>
<dbReference type="SMART" id="SM00091">
    <property type="entry name" value="PAS"/>
    <property type="match status" value="2"/>
</dbReference>
<evidence type="ECO:0000256" key="5">
    <source>
        <dbReference type="ARBA" id="ARBA00023163"/>
    </source>
</evidence>
<dbReference type="CDD" id="cd00009">
    <property type="entry name" value="AAA"/>
    <property type="match status" value="1"/>
</dbReference>
<dbReference type="EMBL" id="JADKPV010000001">
    <property type="protein sequence ID" value="MBF4500327.1"/>
    <property type="molecule type" value="Genomic_DNA"/>
</dbReference>
<dbReference type="PANTHER" id="PTHR32071:SF57">
    <property type="entry name" value="C4-DICARBOXYLATE TRANSPORT TRANSCRIPTIONAL REGULATORY PROTEIN DCTD"/>
    <property type="match status" value="1"/>
</dbReference>
<dbReference type="FunFam" id="3.40.50.300:FF:000006">
    <property type="entry name" value="DNA-binding transcriptional regulator NtrC"/>
    <property type="match status" value="1"/>
</dbReference>
<sequence>MLVRDVMTHQFATLETTDTLQYALVQFAKTKQHILPVVQETGQLVGILPKNRLIEALADGRSVDSYIEVLVNYEPYSLQPTETIPDVRQKLLRLKIGHAPVLNEQQQPIGIMSTTEILAAYNQILERMESELELMFHHLNFGLFSVDLRGQMISMNHFVQKLLGWPDDYFHFGELPQDAPLVEVVQSVLNERQSLTVRLTINQHSLFAKGHPLYDQHDELIGAMIVLEDVTQLEQTAKELHFSKEWEHKLRTVVELAYDGLILVNEQFQITMVNDGFCQLFNVTERDVLNQNITTLFPELQVEESIQKGVRLQNVPTLIKEKQSLITILPIHDGDHFVGAICKITYQGLTQLQKAIQKVNQLEQQVTYYEQELTEMKGTKYTFAHIIGESESMQKMKREAYAVAQSRSTVLLLGESGTGKELFAHAIHASSKQTGAFIQINCAAIPGELLEAELFGYAEGAFTGAKKGGKKGKFELAQNGTLFLDEIGDMPYPLQTKLLRVLQEKEFEPLGSHQTIQLDTKIIAATNRDLPSLIQQGKFREDLYYRLHIMPIHIPPLRERMEDLPSIVEEIIRDLNRSGFRIQGITHPALARLLTYDWPGNVRELYNMLERAANLTTIHAEYYIDLHHLPEQVTPAQQDMPIHNRYEATKREAERATIIQALREANGNKARASRLLGISRTWLYNQIQQFHIEEREYLD</sequence>
<protein>
    <submittedName>
        <fullName evidence="11">Sigma 54-interacting transcriptional regulator</fullName>
    </submittedName>
</protein>
<dbReference type="InterPro" id="IPR025662">
    <property type="entry name" value="Sigma_54_int_dom_ATP-bd_1"/>
</dbReference>
<name>A0A8J7G269_9BACL</name>
<dbReference type="NCBIfam" id="TIGR00229">
    <property type="entry name" value="sensory_box"/>
    <property type="match status" value="1"/>
</dbReference>
<dbReference type="PROSITE" id="PS50112">
    <property type="entry name" value="PAS"/>
    <property type="match status" value="2"/>
</dbReference>
<keyword evidence="5" id="KW-0804">Transcription</keyword>
<dbReference type="InterPro" id="IPR000644">
    <property type="entry name" value="CBS_dom"/>
</dbReference>